<evidence type="ECO:0000259" key="3">
    <source>
        <dbReference type="SMART" id="SM00646"/>
    </source>
</evidence>
<reference evidence="4" key="2">
    <citation type="submission" date="2021-04" db="EMBL/GenBank/DDBJ databases">
        <authorList>
            <person name="Gilroy R."/>
        </authorList>
    </citation>
    <scope>NUCLEOTIDE SEQUENCE</scope>
    <source>
        <strain evidence="4">CHK196-7946</strain>
    </source>
</reference>
<keyword evidence="2" id="KW-1133">Transmembrane helix</keyword>
<sequence>MRKGDVFLREKAKTIAVAGCLLALIIICYHAGEHLKRSALNDRETSGAVSGSGTGTLIVLDAGHGGIDVGKMGVNGAEEKEINLKISIKIKKLLTKEGISVLMTRSSDDRLGDTQKDDLKERVRIMNKERPTLAVSVHQNSYKGAEVRGPQVFYYTDSDAGRSAARILQAELNQIEPAYSREEKGNDSYYILKNAKVPAVIIECGFLSNPEEAEMLVTDEYQDMVAGAVAEGIKKYID</sequence>
<dbReference type="GO" id="GO:0030288">
    <property type="term" value="C:outer membrane-bounded periplasmic space"/>
    <property type="evidence" value="ECO:0007669"/>
    <property type="project" value="TreeGrafter"/>
</dbReference>
<feature type="transmembrane region" description="Helical" evidence="2">
    <location>
        <begin position="12"/>
        <end position="32"/>
    </location>
</feature>
<dbReference type="Proteomes" id="UP000823902">
    <property type="component" value="Unassembled WGS sequence"/>
</dbReference>
<reference evidence="4" key="1">
    <citation type="journal article" date="2021" name="PeerJ">
        <title>Extensive microbial diversity within the chicken gut microbiome revealed by metagenomics and culture.</title>
        <authorList>
            <person name="Gilroy R."/>
            <person name="Ravi A."/>
            <person name="Getino M."/>
            <person name="Pursley I."/>
            <person name="Horton D.L."/>
            <person name="Alikhan N.F."/>
            <person name="Baker D."/>
            <person name="Gharbi K."/>
            <person name="Hall N."/>
            <person name="Watson M."/>
            <person name="Adriaenssens E.M."/>
            <person name="Foster-Nyarko E."/>
            <person name="Jarju S."/>
            <person name="Secka A."/>
            <person name="Antonio M."/>
            <person name="Oren A."/>
            <person name="Chaudhuri R.R."/>
            <person name="La Ragione R."/>
            <person name="Hildebrand F."/>
            <person name="Pallen M.J."/>
        </authorList>
    </citation>
    <scope>NUCLEOTIDE SEQUENCE</scope>
    <source>
        <strain evidence="4">CHK196-7946</strain>
    </source>
</reference>
<name>A0A9D2QBJ7_9FIRM</name>
<dbReference type="AlphaFoldDB" id="A0A9D2QBJ7"/>
<gene>
    <name evidence="4" type="ORF">H9697_08595</name>
</gene>
<dbReference type="PANTHER" id="PTHR30404:SF0">
    <property type="entry name" value="N-ACETYLMURAMOYL-L-ALANINE AMIDASE AMIC"/>
    <property type="match status" value="1"/>
</dbReference>
<evidence type="ECO:0000256" key="2">
    <source>
        <dbReference type="SAM" id="Phobius"/>
    </source>
</evidence>
<comment type="caution">
    <text evidence="4">The sequence shown here is derived from an EMBL/GenBank/DDBJ whole genome shotgun (WGS) entry which is preliminary data.</text>
</comment>
<evidence type="ECO:0000313" key="5">
    <source>
        <dbReference type="Proteomes" id="UP000823902"/>
    </source>
</evidence>
<dbReference type="SMART" id="SM00646">
    <property type="entry name" value="Ami_3"/>
    <property type="match status" value="1"/>
</dbReference>
<protein>
    <submittedName>
        <fullName evidence="4">N-acetylmuramoyl-L-alanine amidase</fullName>
        <ecNumber evidence="4">3.5.1.28</ecNumber>
    </submittedName>
</protein>
<keyword evidence="2" id="KW-0812">Transmembrane</keyword>
<dbReference type="Gene3D" id="3.40.630.40">
    <property type="entry name" value="Zn-dependent exopeptidases"/>
    <property type="match status" value="1"/>
</dbReference>
<dbReference type="EC" id="3.5.1.28" evidence="4"/>
<keyword evidence="2" id="KW-0472">Membrane</keyword>
<dbReference type="CDD" id="cd02696">
    <property type="entry name" value="MurNAc-LAA"/>
    <property type="match status" value="1"/>
</dbReference>
<dbReference type="PANTHER" id="PTHR30404">
    <property type="entry name" value="N-ACETYLMURAMOYL-L-ALANINE AMIDASE"/>
    <property type="match status" value="1"/>
</dbReference>
<keyword evidence="1 4" id="KW-0378">Hydrolase</keyword>
<dbReference type="GO" id="GO:0009253">
    <property type="term" value="P:peptidoglycan catabolic process"/>
    <property type="evidence" value="ECO:0007669"/>
    <property type="project" value="InterPro"/>
</dbReference>
<dbReference type="GO" id="GO:0008745">
    <property type="term" value="F:N-acetylmuramoyl-L-alanine amidase activity"/>
    <property type="evidence" value="ECO:0007669"/>
    <property type="project" value="UniProtKB-EC"/>
</dbReference>
<organism evidence="4 5">
    <name type="scientific">Candidatus Mediterraneibacter faecavium</name>
    <dbReference type="NCBI Taxonomy" id="2838668"/>
    <lineage>
        <taxon>Bacteria</taxon>
        <taxon>Bacillati</taxon>
        <taxon>Bacillota</taxon>
        <taxon>Clostridia</taxon>
        <taxon>Lachnospirales</taxon>
        <taxon>Lachnospiraceae</taxon>
        <taxon>Mediterraneibacter</taxon>
    </lineage>
</organism>
<dbReference type="InterPro" id="IPR050695">
    <property type="entry name" value="N-acetylmuramoyl_amidase_3"/>
</dbReference>
<dbReference type="SUPFAM" id="SSF53187">
    <property type="entry name" value="Zn-dependent exopeptidases"/>
    <property type="match status" value="1"/>
</dbReference>
<proteinExistence type="predicted"/>
<dbReference type="Pfam" id="PF01520">
    <property type="entry name" value="Amidase_3"/>
    <property type="match status" value="1"/>
</dbReference>
<evidence type="ECO:0000256" key="1">
    <source>
        <dbReference type="ARBA" id="ARBA00022801"/>
    </source>
</evidence>
<accession>A0A9D2QBJ7</accession>
<dbReference type="InterPro" id="IPR002508">
    <property type="entry name" value="MurNAc-LAA_cat"/>
</dbReference>
<dbReference type="EMBL" id="DWVY01000044">
    <property type="protein sequence ID" value="HJC74987.1"/>
    <property type="molecule type" value="Genomic_DNA"/>
</dbReference>
<feature type="domain" description="MurNAc-LAA" evidence="3">
    <location>
        <begin position="123"/>
        <end position="234"/>
    </location>
</feature>
<evidence type="ECO:0000313" key="4">
    <source>
        <dbReference type="EMBL" id="HJC74987.1"/>
    </source>
</evidence>